<name>A0A2N1JFZ8_9BASI</name>
<reference evidence="2 3" key="1">
    <citation type="submission" date="2017-10" db="EMBL/GenBank/DDBJ databases">
        <title>A novel species of cold-tolerant Malassezia isolated from bats.</title>
        <authorList>
            <person name="Lorch J.M."/>
            <person name="Palmer J.M."/>
            <person name="Vanderwolf K.J."/>
            <person name="Schmidt K.Z."/>
            <person name="Verant M.L."/>
            <person name="Weller T.J."/>
            <person name="Blehert D.S."/>
        </authorList>
    </citation>
    <scope>NUCLEOTIDE SEQUENCE [LARGE SCALE GENOMIC DNA]</scope>
    <source>
        <strain evidence="2 3">NWHC:44797-103</strain>
    </source>
</reference>
<dbReference type="Proteomes" id="UP000232875">
    <property type="component" value="Unassembled WGS sequence"/>
</dbReference>
<proteinExistence type="predicted"/>
<keyword evidence="3" id="KW-1185">Reference proteome</keyword>
<evidence type="ECO:0000313" key="3">
    <source>
        <dbReference type="Proteomes" id="UP000232875"/>
    </source>
</evidence>
<dbReference type="STRING" id="2020962.A0A2N1JFZ8"/>
<evidence type="ECO:0000256" key="1">
    <source>
        <dbReference type="SAM" id="MobiDB-lite"/>
    </source>
</evidence>
<protein>
    <submittedName>
        <fullName evidence="2">Uncharacterized protein</fullName>
    </submittedName>
</protein>
<evidence type="ECO:0000313" key="2">
    <source>
        <dbReference type="EMBL" id="PKI85473.1"/>
    </source>
</evidence>
<dbReference type="EMBL" id="KZ454987">
    <property type="protein sequence ID" value="PKI85473.1"/>
    <property type="molecule type" value="Genomic_DNA"/>
</dbReference>
<dbReference type="OrthoDB" id="2501249at2759"/>
<sequence length="268" mass="29771">MPAANASVCLRNFSSSVCLFTDNVSAPQSDAEKAKKMKKDESSDDGDQSRAALWNQMLNTIIVEPVGRAPADTKRNSHDGFANAMDMWNGGVLLERKGAEIPNTMIKQLDQEFRGRPTLGMSSPATPTTGRSISAANTYGNNSASMLYRNLMSTLRRNNIRRELKLGERRPQALHTSSYLRMPRDDRNEYAGYRTEDEVYLPEDSTPAMWQRIAQLVAGTLAAGTMAYFALFADFGVQDHCFIPLREALNIHPNTLRDLLAPPEPKAQ</sequence>
<feature type="region of interest" description="Disordered" evidence="1">
    <location>
        <begin position="28"/>
        <end position="48"/>
    </location>
</feature>
<feature type="compositionally biased region" description="Basic and acidic residues" evidence="1">
    <location>
        <begin position="30"/>
        <end position="41"/>
    </location>
</feature>
<dbReference type="AlphaFoldDB" id="A0A2N1JFZ8"/>
<organism evidence="2 3">
    <name type="scientific">Malassezia vespertilionis</name>
    <dbReference type="NCBI Taxonomy" id="2020962"/>
    <lineage>
        <taxon>Eukaryota</taxon>
        <taxon>Fungi</taxon>
        <taxon>Dikarya</taxon>
        <taxon>Basidiomycota</taxon>
        <taxon>Ustilaginomycotina</taxon>
        <taxon>Malasseziomycetes</taxon>
        <taxon>Malasseziales</taxon>
        <taxon>Malasseziaceae</taxon>
        <taxon>Malassezia</taxon>
    </lineage>
</organism>
<accession>A0A2N1JFZ8</accession>
<gene>
    <name evidence="2" type="ORF">MVES_000118</name>
</gene>